<gene>
    <name evidence="3" type="ORF">PGTUg99_031528</name>
</gene>
<feature type="chain" id="PRO_5022823416" evidence="2">
    <location>
        <begin position="22"/>
        <end position="129"/>
    </location>
</feature>
<accession>A0A5B0SE41</accession>
<organism evidence="3 4">
    <name type="scientific">Puccinia graminis f. sp. tritici</name>
    <dbReference type="NCBI Taxonomy" id="56615"/>
    <lineage>
        <taxon>Eukaryota</taxon>
        <taxon>Fungi</taxon>
        <taxon>Dikarya</taxon>
        <taxon>Basidiomycota</taxon>
        <taxon>Pucciniomycotina</taxon>
        <taxon>Pucciniomycetes</taxon>
        <taxon>Pucciniales</taxon>
        <taxon>Pucciniaceae</taxon>
        <taxon>Puccinia</taxon>
    </lineage>
</organism>
<dbReference type="Proteomes" id="UP000325313">
    <property type="component" value="Unassembled WGS sequence"/>
</dbReference>
<dbReference type="AlphaFoldDB" id="A0A5B0SE41"/>
<proteinExistence type="predicted"/>
<comment type="caution">
    <text evidence="3">The sequence shown here is derived from an EMBL/GenBank/DDBJ whole genome shotgun (WGS) entry which is preliminary data.</text>
</comment>
<evidence type="ECO:0000256" key="1">
    <source>
        <dbReference type="SAM" id="MobiDB-lite"/>
    </source>
</evidence>
<dbReference type="EMBL" id="VDEP01000035">
    <property type="protein sequence ID" value="KAA1136431.1"/>
    <property type="molecule type" value="Genomic_DNA"/>
</dbReference>
<evidence type="ECO:0000256" key="2">
    <source>
        <dbReference type="SAM" id="SignalP"/>
    </source>
</evidence>
<sequence>MQATIAGVIMCMLLVPHLASSMENLKRCQACNSPNFIPTSKLALKTCAQLRGELPGMETCGSRTMCRRWACADCPVEEWKRNVNTVFCVLHPSPPESFFVGRQAHPNARYGGLNEDPARGKESNTSNPL</sequence>
<reference evidence="3 4" key="1">
    <citation type="submission" date="2019-05" db="EMBL/GenBank/DDBJ databases">
        <title>Emergence of the Ug99 lineage of the wheat stem rust pathogen through somatic hybridization.</title>
        <authorList>
            <person name="Li F."/>
            <person name="Upadhyaya N.M."/>
            <person name="Sperschneider J."/>
            <person name="Matny O."/>
            <person name="Nguyen-Phuc H."/>
            <person name="Mago R."/>
            <person name="Raley C."/>
            <person name="Miller M.E."/>
            <person name="Silverstein K.A.T."/>
            <person name="Henningsen E."/>
            <person name="Hirsch C.D."/>
            <person name="Visser B."/>
            <person name="Pretorius Z.A."/>
            <person name="Steffenson B.J."/>
            <person name="Schwessinger B."/>
            <person name="Dodds P.N."/>
            <person name="Figueroa M."/>
        </authorList>
    </citation>
    <scope>NUCLEOTIDE SEQUENCE [LARGE SCALE GENOMIC DNA]</scope>
    <source>
        <strain evidence="3 4">Ug99</strain>
    </source>
</reference>
<name>A0A5B0SE41_PUCGR</name>
<evidence type="ECO:0000313" key="3">
    <source>
        <dbReference type="EMBL" id="KAA1136431.1"/>
    </source>
</evidence>
<feature type="region of interest" description="Disordered" evidence="1">
    <location>
        <begin position="109"/>
        <end position="129"/>
    </location>
</feature>
<keyword evidence="2" id="KW-0732">Signal</keyword>
<evidence type="ECO:0000313" key="4">
    <source>
        <dbReference type="Proteomes" id="UP000325313"/>
    </source>
</evidence>
<feature type="signal peptide" evidence="2">
    <location>
        <begin position="1"/>
        <end position="21"/>
    </location>
</feature>
<protein>
    <submittedName>
        <fullName evidence="3">Uncharacterized protein</fullName>
    </submittedName>
</protein>